<feature type="region of interest" description="Disordered" evidence="1">
    <location>
        <begin position="1"/>
        <end position="61"/>
    </location>
</feature>
<dbReference type="Proteomes" id="UP000007962">
    <property type="component" value="Chromosome"/>
</dbReference>
<name>C5BXC0_BEUC1</name>
<sequence>MSERDPNPYLPGGASLPPSYGAQPPGPAGPPPPVGPPTAYGPPPPSYGQPPAPAYGPPAYGQQAAPSPYLAYGPPGQAVPYPGGGTTNGFATASLVCSILLCFGPLGGTAAVIFGHVALSQIKRTQQAGRGMAIAGLVIGYLQLAFMALTLLAYLTLGDSRS</sequence>
<keyword evidence="2" id="KW-0812">Transmembrane</keyword>
<reference evidence="4 5" key="1">
    <citation type="journal article" date="2009" name="Stand. Genomic Sci.">
        <title>Complete genome sequence of Beutenbergia cavernae type strain (HKI 0122).</title>
        <authorList>
            <person name="Land M."/>
            <person name="Pukall R."/>
            <person name="Abt B."/>
            <person name="Goker M."/>
            <person name="Rohde M."/>
            <person name="Glavina Del Rio T."/>
            <person name="Tice H."/>
            <person name="Copeland A."/>
            <person name="Cheng J.F."/>
            <person name="Lucas S."/>
            <person name="Chen F."/>
            <person name="Nolan M."/>
            <person name="Bruce D."/>
            <person name="Goodwin L."/>
            <person name="Pitluck S."/>
            <person name="Ivanova N."/>
            <person name="Mavromatis K."/>
            <person name="Ovchinnikova G."/>
            <person name="Pati A."/>
            <person name="Chen A."/>
            <person name="Palaniappan K."/>
            <person name="Hauser L."/>
            <person name="Chang Y.J."/>
            <person name="Jefferies C.C."/>
            <person name="Saunders E."/>
            <person name="Brettin T."/>
            <person name="Detter J.C."/>
            <person name="Han C."/>
            <person name="Chain P."/>
            <person name="Bristow J."/>
            <person name="Eisen J.A."/>
            <person name="Markowitz V."/>
            <person name="Hugenholtz P."/>
            <person name="Kyrpides N.C."/>
            <person name="Klenk H.P."/>
            <person name="Lapidus A."/>
        </authorList>
    </citation>
    <scope>NUCLEOTIDE SEQUENCE [LARGE SCALE GENOMIC DNA]</scope>
    <source>
        <strain evidence="5">ATCC BAA-8 / DSM 12333 / NBRC 16432</strain>
    </source>
</reference>
<feature type="transmembrane region" description="Helical" evidence="2">
    <location>
        <begin position="131"/>
        <end position="157"/>
    </location>
</feature>
<proteinExistence type="predicted"/>
<evidence type="ECO:0000313" key="5">
    <source>
        <dbReference type="Proteomes" id="UP000007962"/>
    </source>
</evidence>
<evidence type="ECO:0000313" key="4">
    <source>
        <dbReference type="EMBL" id="ACQ78795.1"/>
    </source>
</evidence>
<evidence type="ECO:0000256" key="2">
    <source>
        <dbReference type="SAM" id="Phobius"/>
    </source>
</evidence>
<gene>
    <name evidence="4" type="ordered locus">Bcav_0532</name>
</gene>
<accession>C5BXC0</accession>
<evidence type="ECO:0000259" key="3">
    <source>
        <dbReference type="Pfam" id="PF13828"/>
    </source>
</evidence>
<dbReference type="HOGENOM" id="CLU_1406115_0_0_11"/>
<organism evidence="4 5">
    <name type="scientific">Beutenbergia cavernae (strain ATCC BAA-8 / DSM 12333 / CCUG 43141 / JCM 11478 / NBRC 16432 / NCIMB 13614 / HKI 0122)</name>
    <dbReference type="NCBI Taxonomy" id="471853"/>
    <lineage>
        <taxon>Bacteria</taxon>
        <taxon>Bacillati</taxon>
        <taxon>Actinomycetota</taxon>
        <taxon>Actinomycetes</taxon>
        <taxon>Micrococcales</taxon>
        <taxon>Beutenbergiaceae</taxon>
        <taxon>Beutenbergia</taxon>
    </lineage>
</organism>
<feature type="domain" description="DUF4190" evidence="3">
    <location>
        <begin position="91"/>
        <end position="149"/>
    </location>
</feature>
<dbReference type="AlphaFoldDB" id="C5BXC0"/>
<dbReference type="STRING" id="471853.Bcav_0532"/>
<dbReference type="EMBL" id="CP001618">
    <property type="protein sequence ID" value="ACQ78795.1"/>
    <property type="molecule type" value="Genomic_DNA"/>
</dbReference>
<keyword evidence="5" id="KW-1185">Reference proteome</keyword>
<feature type="transmembrane region" description="Helical" evidence="2">
    <location>
        <begin position="90"/>
        <end position="119"/>
    </location>
</feature>
<feature type="compositionally biased region" description="Pro residues" evidence="1">
    <location>
        <begin position="24"/>
        <end position="56"/>
    </location>
</feature>
<dbReference type="RefSeq" id="WP_012725575.1">
    <property type="nucleotide sequence ID" value="NC_012669.1"/>
</dbReference>
<dbReference type="InterPro" id="IPR025241">
    <property type="entry name" value="DUF4190"/>
</dbReference>
<evidence type="ECO:0000256" key="1">
    <source>
        <dbReference type="SAM" id="MobiDB-lite"/>
    </source>
</evidence>
<protein>
    <recommendedName>
        <fullName evidence="3">DUF4190 domain-containing protein</fullName>
    </recommendedName>
</protein>
<dbReference type="KEGG" id="bcv:Bcav_0532"/>
<dbReference type="Pfam" id="PF13828">
    <property type="entry name" value="DUF4190"/>
    <property type="match status" value="1"/>
</dbReference>
<keyword evidence="2" id="KW-0472">Membrane</keyword>
<keyword evidence="2" id="KW-1133">Transmembrane helix</keyword>